<sequence>MDDHLEARDHVTSHLSAEAFLLETRNAHLVSLGDLGGYKAQPGTRACFARAKEYLDGFEVDYGVVAGNHDLEGLGEFPSDAENLAAFQDAFGMAAPCWARRVARRTLLVGLSTTRFRDAAHSSHEVHIPRDQLDWLDRVCAAHAADDGWRVLVFTHAPPMGSGLRVVQDVHIKNGCAWLNHSAPDAERRAFAEACRKYPQISAWFSGHFHLSHDFEDSISQVRRGGGGTEATGRSCVFVQCGVIGSDSCRDGRRQTRIVAGTRDALSIYTVSHHQGGQELRLDASVTFQGGAPARRLVSAHGHEDYDHASWFSAYTPQPLDGCYLESRHGLVAAGPHAHDAVCWWHMADGRVLGVHDGMVVEYDAETLAPLGIVCDRKQVKGREVVVVEGGHALLLVPWRVGEEDEAPEVVHPNQDGSYWRRRQRNKAVRQAEAEREALAAQWLQRRRDAEQPSPAAAAESA</sequence>
<comment type="caution">
    <text evidence="2">The sequence shown here is derived from an EMBL/GenBank/DDBJ whole genome shotgun (WGS) entry which is preliminary data.</text>
</comment>
<dbReference type="PANTHER" id="PTHR43143:SF4">
    <property type="entry name" value="CALCINEURIN-LIKE PHOSPHOESTERASE DOMAIN-CONTAINING PROTEIN"/>
    <property type="match status" value="1"/>
</dbReference>
<dbReference type="GO" id="GO:0016787">
    <property type="term" value="F:hydrolase activity"/>
    <property type="evidence" value="ECO:0007669"/>
    <property type="project" value="InterPro"/>
</dbReference>
<reference evidence="2" key="1">
    <citation type="submission" date="2021-02" db="EMBL/GenBank/DDBJ databases">
        <title>First Annotated Genome of the Yellow-green Alga Tribonema minus.</title>
        <authorList>
            <person name="Mahan K.M."/>
        </authorList>
    </citation>
    <scope>NUCLEOTIDE SEQUENCE</scope>
    <source>
        <strain evidence="2">UTEX B ZZ1240</strain>
    </source>
</reference>
<protein>
    <submittedName>
        <fullName evidence="2">Calcineurin-like phosphoesterase</fullName>
    </submittedName>
</protein>
<proteinExistence type="predicted"/>
<dbReference type="InterPro" id="IPR029052">
    <property type="entry name" value="Metallo-depent_PP-like"/>
</dbReference>
<evidence type="ECO:0000313" key="2">
    <source>
        <dbReference type="EMBL" id="KAG5177942.1"/>
    </source>
</evidence>
<dbReference type="SUPFAM" id="SSF56300">
    <property type="entry name" value="Metallo-dependent phosphatases"/>
    <property type="match status" value="1"/>
</dbReference>
<evidence type="ECO:0000259" key="1">
    <source>
        <dbReference type="Pfam" id="PF00149"/>
    </source>
</evidence>
<accession>A0A836CA66</accession>
<feature type="domain" description="Calcineurin-like phosphoesterase" evidence="1">
    <location>
        <begin position="24"/>
        <end position="210"/>
    </location>
</feature>
<dbReference type="Gene3D" id="3.60.21.10">
    <property type="match status" value="1"/>
</dbReference>
<dbReference type="Proteomes" id="UP000664859">
    <property type="component" value="Unassembled WGS sequence"/>
</dbReference>
<dbReference type="InterPro" id="IPR051918">
    <property type="entry name" value="STPP_CPPED1"/>
</dbReference>
<dbReference type="AlphaFoldDB" id="A0A836CA66"/>
<keyword evidence="3" id="KW-1185">Reference proteome</keyword>
<dbReference type="PANTHER" id="PTHR43143">
    <property type="entry name" value="METALLOPHOSPHOESTERASE, CALCINEURIN SUPERFAMILY"/>
    <property type="match status" value="1"/>
</dbReference>
<dbReference type="Pfam" id="PF00149">
    <property type="entry name" value="Metallophos"/>
    <property type="match status" value="1"/>
</dbReference>
<name>A0A836CA66_9STRA</name>
<dbReference type="InterPro" id="IPR004843">
    <property type="entry name" value="Calcineurin-like_PHP"/>
</dbReference>
<evidence type="ECO:0000313" key="3">
    <source>
        <dbReference type="Proteomes" id="UP000664859"/>
    </source>
</evidence>
<organism evidence="2 3">
    <name type="scientific">Tribonema minus</name>
    <dbReference type="NCBI Taxonomy" id="303371"/>
    <lineage>
        <taxon>Eukaryota</taxon>
        <taxon>Sar</taxon>
        <taxon>Stramenopiles</taxon>
        <taxon>Ochrophyta</taxon>
        <taxon>PX clade</taxon>
        <taxon>Xanthophyceae</taxon>
        <taxon>Tribonematales</taxon>
        <taxon>Tribonemataceae</taxon>
        <taxon>Tribonema</taxon>
    </lineage>
</organism>
<gene>
    <name evidence="2" type="ORF">JKP88DRAFT_331184</name>
</gene>
<dbReference type="OrthoDB" id="10260867at2759"/>
<dbReference type="EMBL" id="JAFCMP010000520">
    <property type="protein sequence ID" value="KAG5177942.1"/>
    <property type="molecule type" value="Genomic_DNA"/>
</dbReference>